<evidence type="ECO:0000313" key="1">
    <source>
        <dbReference type="EMBL" id="ADX72248.1"/>
    </source>
</evidence>
<proteinExistence type="predicted"/>
<dbReference type="STRING" id="930171.Asphe3_10650"/>
<reference evidence="1 2" key="1">
    <citation type="journal article" date="2011" name="Stand. Genomic Sci.">
        <title>Complete genome sequence of Arthrobacter phenanthrenivorans type strain (Sphe3).</title>
        <authorList>
            <person name="Kallimanis A."/>
            <person name="Labutti K.M."/>
            <person name="Lapidus A."/>
            <person name="Clum A."/>
            <person name="Lykidis A."/>
            <person name="Mavromatis K."/>
            <person name="Pagani I."/>
            <person name="Liolios K."/>
            <person name="Ivanova N."/>
            <person name="Goodwin L."/>
            <person name="Pitluck S."/>
            <person name="Chen A."/>
            <person name="Palaniappan K."/>
            <person name="Markowitz V."/>
            <person name="Bristow J."/>
            <person name="Velentzas A.D."/>
            <person name="Perisynakis A."/>
            <person name="Ouzounis C.C."/>
            <person name="Kyrpides N.C."/>
            <person name="Koukkou A.I."/>
            <person name="Drainas C."/>
        </authorList>
    </citation>
    <scope>NUCLEOTIDE SEQUENCE [LARGE SCALE GENOMIC DNA]</scope>
    <source>
        <strain evidence="2">DSM 18606 / JCM 16027 / LMG 23796 / Sphe3</strain>
    </source>
</reference>
<organism evidence="1 2">
    <name type="scientific">Pseudarthrobacter phenanthrenivorans (strain DSM 18606 / JCM 16027 / LMG 23796 / Sphe3)</name>
    <name type="common">Arthrobacter phenanthrenivorans</name>
    <dbReference type="NCBI Taxonomy" id="930171"/>
    <lineage>
        <taxon>Bacteria</taxon>
        <taxon>Bacillati</taxon>
        <taxon>Actinomycetota</taxon>
        <taxon>Actinomycetes</taxon>
        <taxon>Micrococcales</taxon>
        <taxon>Micrococcaceae</taxon>
        <taxon>Pseudarthrobacter</taxon>
    </lineage>
</organism>
<dbReference type="KEGG" id="apn:Asphe3_10650"/>
<dbReference type="HOGENOM" id="CLU_2912417_0_0_11"/>
<dbReference type="RefSeq" id="WP_013600188.1">
    <property type="nucleotide sequence ID" value="NC_015145.1"/>
</dbReference>
<accession>F0M425</accession>
<gene>
    <name evidence="1" type="ordered locus">Asphe3_10650</name>
</gene>
<evidence type="ECO:0000313" key="2">
    <source>
        <dbReference type="Proteomes" id="UP000008639"/>
    </source>
</evidence>
<dbReference type="AlphaFoldDB" id="F0M425"/>
<dbReference type="Proteomes" id="UP000008639">
    <property type="component" value="Chromosome"/>
</dbReference>
<protein>
    <submittedName>
        <fullName evidence="1">Uncharacterized protein</fullName>
    </submittedName>
</protein>
<name>F0M425_PSEPM</name>
<dbReference type="EMBL" id="CP002379">
    <property type="protein sequence ID" value="ADX72248.1"/>
    <property type="molecule type" value="Genomic_DNA"/>
</dbReference>
<sequence>MAENTLQALALPSDVERRNLGAGHWAHVEELLTEKNCTGNDVSPGIRVFSPNRPQRSSASS</sequence>